<reference evidence="1" key="1">
    <citation type="journal article" date="2012" name="Proc. Natl. Acad. Sci. U.S.A.">
        <title>Antigenic diversity is generated by distinct evolutionary mechanisms in African trypanosome species.</title>
        <authorList>
            <person name="Jackson A.P."/>
            <person name="Berry A."/>
            <person name="Aslett M."/>
            <person name="Allison H.C."/>
            <person name="Burton P."/>
            <person name="Vavrova-Anderson J."/>
            <person name="Brown R."/>
            <person name="Browne H."/>
            <person name="Corton N."/>
            <person name="Hauser H."/>
            <person name="Gamble J."/>
            <person name="Gilderthorp R."/>
            <person name="Marcello L."/>
            <person name="McQuillan J."/>
            <person name="Otto T.D."/>
            <person name="Quail M.A."/>
            <person name="Sanders M.J."/>
            <person name="van Tonder A."/>
            <person name="Ginger M.L."/>
            <person name="Field M.C."/>
            <person name="Barry J.D."/>
            <person name="Hertz-Fowler C."/>
            <person name="Berriman M."/>
        </authorList>
    </citation>
    <scope>NUCLEOTIDE SEQUENCE</scope>
    <source>
        <strain evidence="1">IL3000</strain>
    </source>
</reference>
<proteinExistence type="predicted"/>
<dbReference type="PANTHER" id="PTHR34284:SF1">
    <property type="entry name" value="FG-GAP REPEAT-CONTAINING PROTEIN"/>
    <property type="match status" value="1"/>
</dbReference>
<name>G0V370_TRYCI</name>
<dbReference type="InterPro" id="IPR028994">
    <property type="entry name" value="Integrin_alpha_N"/>
</dbReference>
<accession>G0V370</accession>
<dbReference type="EMBL" id="HE575324">
    <property type="protein sequence ID" value="CCC96093.1"/>
    <property type="molecule type" value="Genomic_DNA"/>
</dbReference>
<sequence>MDGNTSSGASLLAVNSSVDSFRLYEKPWTFYREAVATLLPHRFAHPWDELLRPHMFFHSKNRRKSKARMENVVIVKYKDRFVRMSSEDYGELGERLGAFGTTRKPKGSAEQKARNVNVLAYHGEHGIEVIHLYTGNLITRLAPLKSKNIYYHDINDDFQIESISPLIGRRMESHAKFDIELAYDCLGVISTGLPVAHHPLFNASICNTEGLFGRLDLVRDFVDGDMRDGGNTEVLSVLELIGSRNTLSKTTHSTVPLVVQLHTVKGKDLVQIERYAVFITDSGLVTCVDPSRHRVAWRSQTESSFYLLRDEQEADAEAGINTKMERNHLAVPFPHLAQYNFYQKNEDSVGYVGGIGRYLRTDPYIIAVGERKMTFLSSRTGRVMRVVELEEPAVAPVIVQDFNGDGINDIIVVTTGGVYGYVMGVRTSSDTITALMSLMVGLLVVLFLVRELNGDEVGEGDILPTTARDVHRIAKKKSGRATD</sequence>
<dbReference type="PANTHER" id="PTHR34284">
    <property type="entry name" value="FG-GAP REPEAT-CONTAINING PROTEIN"/>
    <property type="match status" value="1"/>
</dbReference>
<dbReference type="AlphaFoldDB" id="G0V370"/>
<protein>
    <submittedName>
        <fullName evidence="1">Uncharacterized protein TCIL3000_11_16030</fullName>
    </submittedName>
</protein>
<gene>
    <name evidence="1" type="ORF">TCIL3000_11_16030</name>
</gene>
<dbReference type="VEuPathDB" id="TriTrypDB:TcIL3000.11.16030"/>
<dbReference type="SUPFAM" id="SSF69318">
    <property type="entry name" value="Integrin alpha N-terminal domain"/>
    <property type="match status" value="1"/>
</dbReference>
<evidence type="ECO:0000313" key="1">
    <source>
        <dbReference type="EMBL" id="CCC96093.1"/>
    </source>
</evidence>
<organism evidence="1">
    <name type="scientific">Trypanosoma congolense (strain IL3000)</name>
    <dbReference type="NCBI Taxonomy" id="1068625"/>
    <lineage>
        <taxon>Eukaryota</taxon>
        <taxon>Discoba</taxon>
        <taxon>Euglenozoa</taxon>
        <taxon>Kinetoplastea</taxon>
        <taxon>Metakinetoplastina</taxon>
        <taxon>Trypanosomatida</taxon>
        <taxon>Trypanosomatidae</taxon>
        <taxon>Trypanosoma</taxon>
        <taxon>Nannomonas</taxon>
    </lineage>
</organism>